<dbReference type="SUPFAM" id="SSF53474">
    <property type="entry name" value="alpha/beta-Hydrolases"/>
    <property type="match status" value="1"/>
</dbReference>
<proteinExistence type="inferred from homology"/>
<evidence type="ECO:0000313" key="5">
    <source>
        <dbReference type="EMBL" id="KAB7499005.1"/>
    </source>
</evidence>
<dbReference type="InterPro" id="IPR006862">
    <property type="entry name" value="Thio_Ohase/aa_AcTrfase"/>
</dbReference>
<dbReference type="Gene3D" id="2.60.40.2240">
    <property type="entry name" value="Acyl-CoA thioester hydrolase/BAAT N-terminal domain"/>
    <property type="match status" value="1"/>
</dbReference>
<accession>A0A5N5SYJ3</accession>
<gene>
    <name evidence="5" type="primary">ACOT1</name>
    <name evidence="5" type="ORF">Anas_03464</name>
</gene>
<feature type="active site" description="Charge relay system" evidence="2">
    <location>
        <position position="243"/>
    </location>
</feature>
<dbReference type="EMBL" id="SEYY01018775">
    <property type="protein sequence ID" value="KAB7499005.1"/>
    <property type="molecule type" value="Genomic_DNA"/>
</dbReference>
<dbReference type="InterPro" id="IPR014940">
    <property type="entry name" value="BAAT_C"/>
</dbReference>
<dbReference type="PIRSF" id="PIRSF016521">
    <property type="entry name" value="Acyl-CoA_hydro"/>
    <property type="match status" value="1"/>
</dbReference>
<evidence type="ECO:0000259" key="3">
    <source>
        <dbReference type="Pfam" id="PF04775"/>
    </source>
</evidence>
<sequence>MKGNLLQVNPQKCLQDEPVCIIIANLPPGSDITLASHFHDKVTSKTFFTYAHFRANHIGKIDLSTDGSMGGAYSGVFQMAPVACLKPGPEASKYLRYINRDVSVPMKIRLTVLKGHLNEMDAYKADNDLTLDSAIHERIFLTENTKRIPVREGRIRGTLFIPEGEGPFPGVLDLFGGIGGLIEFRAAQFAARGFVSLALAYFDYEDLPKDITEFDMDYFEEAIKFLTKQEKVQKPHVAVVGVSKGGDLALSIGTLIPEVKAVVCINGLSVNVLKPLKTKTKTIPPLPFDLTKIKFVKADLVSTFDVAADPSTHPECQIPIEEADAHFLLLCSKDDKTVNIEKEHDRILSILERRGKDNCELIKYEGSGHLLEPPYAPFAQATFHPIFKINRLWGGNALQHTQASEDSWKRIQEFIRKYIN</sequence>
<feature type="domain" description="BAAT/Acyl-CoA thioester hydrolase C-terminal" evidence="4">
    <location>
        <begin position="215"/>
        <end position="419"/>
    </location>
</feature>
<dbReference type="FunFam" id="3.40.50.1820:FF:000024">
    <property type="entry name" value="acyl-coenzyme A thioesterase 4"/>
    <property type="match status" value="1"/>
</dbReference>
<organism evidence="5 6">
    <name type="scientific">Armadillidium nasatum</name>
    <dbReference type="NCBI Taxonomy" id="96803"/>
    <lineage>
        <taxon>Eukaryota</taxon>
        <taxon>Metazoa</taxon>
        <taxon>Ecdysozoa</taxon>
        <taxon>Arthropoda</taxon>
        <taxon>Crustacea</taxon>
        <taxon>Multicrustacea</taxon>
        <taxon>Malacostraca</taxon>
        <taxon>Eumalacostraca</taxon>
        <taxon>Peracarida</taxon>
        <taxon>Isopoda</taxon>
        <taxon>Oniscidea</taxon>
        <taxon>Crinocheta</taxon>
        <taxon>Armadillidiidae</taxon>
        <taxon>Armadillidium</taxon>
    </lineage>
</organism>
<feature type="domain" description="Acyl-CoA thioester hydrolase/bile acid-CoA amino acid N-acetyltransferase" evidence="3">
    <location>
        <begin position="16"/>
        <end position="152"/>
    </location>
</feature>
<dbReference type="InterPro" id="IPR016662">
    <property type="entry name" value="Acyl-CoA_thioEstase_long-chain"/>
</dbReference>
<protein>
    <submittedName>
        <fullName evidence="5">Acyl-coenzyme A thioesterase 1</fullName>
    </submittedName>
</protein>
<evidence type="ECO:0000313" key="6">
    <source>
        <dbReference type="Proteomes" id="UP000326759"/>
    </source>
</evidence>
<reference evidence="5 6" key="1">
    <citation type="journal article" date="2019" name="PLoS Biol.">
        <title>Sex chromosomes control vertical transmission of feminizing Wolbachia symbionts in an isopod.</title>
        <authorList>
            <person name="Becking T."/>
            <person name="Chebbi M.A."/>
            <person name="Giraud I."/>
            <person name="Moumen B."/>
            <person name="Laverre T."/>
            <person name="Caubet Y."/>
            <person name="Peccoud J."/>
            <person name="Gilbert C."/>
            <person name="Cordaux R."/>
        </authorList>
    </citation>
    <scope>NUCLEOTIDE SEQUENCE [LARGE SCALE GENOMIC DNA]</scope>
    <source>
        <strain evidence="5">ANa2</strain>
        <tissue evidence="5">Whole body excluding digestive tract and cuticle</tissue>
    </source>
</reference>
<dbReference type="GO" id="GO:0047617">
    <property type="term" value="F:fatty acyl-CoA hydrolase activity"/>
    <property type="evidence" value="ECO:0007669"/>
    <property type="project" value="TreeGrafter"/>
</dbReference>
<dbReference type="InterPro" id="IPR029058">
    <property type="entry name" value="AB_hydrolase_fold"/>
</dbReference>
<dbReference type="Pfam" id="PF08840">
    <property type="entry name" value="BAAT_C"/>
    <property type="match status" value="1"/>
</dbReference>
<feature type="active site" description="Charge relay system" evidence="2">
    <location>
        <position position="335"/>
    </location>
</feature>
<dbReference type="InterPro" id="IPR042490">
    <property type="entry name" value="Thio_Ohase/BAAT_N"/>
</dbReference>
<keyword evidence="6" id="KW-1185">Reference proteome</keyword>
<dbReference type="Gene3D" id="3.40.50.1820">
    <property type="entry name" value="alpha/beta hydrolase"/>
    <property type="match status" value="1"/>
</dbReference>
<dbReference type="Proteomes" id="UP000326759">
    <property type="component" value="Unassembled WGS sequence"/>
</dbReference>
<dbReference type="OrthoDB" id="6347013at2759"/>
<dbReference type="Pfam" id="PF04775">
    <property type="entry name" value="Bile_Hydr_Trans"/>
    <property type="match status" value="1"/>
</dbReference>
<feature type="active site" description="Charge relay system" evidence="2">
    <location>
        <position position="369"/>
    </location>
</feature>
<name>A0A5N5SYJ3_9CRUS</name>
<dbReference type="AlphaFoldDB" id="A0A5N5SYJ3"/>
<evidence type="ECO:0000256" key="2">
    <source>
        <dbReference type="PIRSR" id="PIRSR016521-1"/>
    </source>
</evidence>
<evidence type="ECO:0000259" key="4">
    <source>
        <dbReference type="Pfam" id="PF08840"/>
    </source>
</evidence>
<dbReference type="PANTHER" id="PTHR10824:SF4">
    <property type="entry name" value="ACYL-COENZYME A THIOESTERASE 1-LIKE"/>
    <property type="match status" value="1"/>
</dbReference>
<evidence type="ECO:0000256" key="1">
    <source>
        <dbReference type="ARBA" id="ARBA00006538"/>
    </source>
</evidence>
<comment type="caution">
    <text evidence="5">The sequence shown here is derived from an EMBL/GenBank/DDBJ whole genome shotgun (WGS) entry which is preliminary data.</text>
</comment>
<dbReference type="GO" id="GO:0006637">
    <property type="term" value="P:acyl-CoA metabolic process"/>
    <property type="evidence" value="ECO:0007669"/>
    <property type="project" value="InterPro"/>
</dbReference>
<dbReference type="PANTHER" id="PTHR10824">
    <property type="entry name" value="ACYL-COENZYME A THIOESTERASE-RELATED"/>
    <property type="match status" value="1"/>
</dbReference>
<dbReference type="GO" id="GO:0006631">
    <property type="term" value="P:fatty acid metabolic process"/>
    <property type="evidence" value="ECO:0007669"/>
    <property type="project" value="TreeGrafter"/>
</dbReference>
<comment type="similarity">
    <text evidence="1">Belongs to the C/M/P thioester hydrolase family.</text>
</comment>